<dbReference type="AlphaFoldDB" id="A0A2G9XCI5"/>
<gene>
    <name evidence="2" type="ORF">COX53_01220</name>
</gene>
<sequence>MSKIPQKLQALLWSSNVDGLNIEKDATLIINKVLAYGDLEDIKWLIDNYGKDKVKEAFLERPYCG</sequence>
<dbReference type="InterPro" id="IPR053830">
    <property type="entry name" value="DUF6922"/>
</dbReference>
<dbReference type="Proteomes" id="UP000231388">
    <property type="component" value="Unassembled WGS sequence"/>
</dbReference>
<dbReference type="EMBL" id="PCQY01000017">
    <property type="protein sequence ID" value="PIP04674.1"/>
    <property type="molecule type" value="Genomic_DNA"/>
</dbReference>
<organism evidence="2 3">
    <name type="scientific">candidate division WWE3 bacterium CG23_combo_of_CG06-09_8_20_14_all_40_14</name>
    <dbReference type="NCBI Taxonomy" id="1975095"/>
    <lineage>
        <taxon>Bacteria</taxon>
        <taxon>Katanobacteria</taxon>
    </lineage>
</organism>
<name>A0A2G9XCI5_UNCKA</name>
<proteinExistence type="predicted"/>
<evidence type="ECO:0000313" key="3">
    <source>
        <dbReference type="Proteomes" id="UP000231388"/>
    </source>
</evidence>
<dbReference type="Pfam" id="PF21956">
    <property type="entry name" value="DUF6922"/>
    <property type="match status" value="1"/>
</dbReference>
<evidence type="ECO:0000313" key="2">
    <source>
        <dbReference type="EMBL" id="PIP04674.1"/>
    </source>
</evidence>
<reference evidence="2 3" key="1">
    <citation type="submission" date="2017-09" db="EMBL/GenBank/DDBJ databases">
        <title>Depth-based differentiation of microbial function through sediment-hosted aquifers and enrichment of novel symbionts in the deep terrestrial subsurface.</title>
        <authorList>
            <person name="Probst A.J."/>
            <person name="Ladd B."/>
            <person name="Jarett J.K."/>
            <person name="Geller-Mcgrath D.E."/>
            <person name="Sieber C.M."/>
            <person name="Emerson J.B."/>
            <person name="Anantharaman K."/>
            <person name="Thomas B.C."/>
            <person name="Malmstrom R."/>
            <person name="Stieglmeier M."/>
            <person name="Klingl A."/>
            <person name="Woyke T."/>
            <person name="Ryan C.M."/>
            <person name="Banfield J.F."/>
        </authorList>
    </citation>
    <scope>NUCLEOTIDE SEQUENCE [LARGE SCALE GENOMIC DNA]</scope>
    <source>
        <strain evidence="2">CG23_combo_of_CG06-09_8_20_14_all_40_14</strain>
    </source>
</reference>
<protein>
    <recommendedName>
        <fullName evidence="1">DUF6922 domain-containing protein</fullName>
    </recommendedName>
</protein>
<feature type="domain" description="DUF6922" evidence="1">
    <location>
        <begin position="10"/>
        <end position="57"/>
    </location>
</feature>
<accession>A0A2G9XCI5</accession>
<evidence type="ECO:0000259" key="1">
    <source>
        <dbReference type="Pfam" id="PF21956"/>
    </source>
</evidence>
<comment type="caution">
    <text evidence="2">The sequence shown here is derived from an EMBL/GenBank/DDBJ whole genome shotgun (WGS) entry which is preliminary data.</text>
</comment>